<dbReference type="InterPro" id="IPR036767">
    <property type="entry name" value="ApaG_sf"/>
</dbReference>
<dbReference type="EMBL" id="VDUY01000004">
    <property type="protein sequence ID" value="TXL65561.1"/>
    <property type="molecule type" value="Genomic_DNA"/>
</dbReference>
<dbReference type="Gene3D" id="2.60.40.1470">
    <property type="entry name" value="ApaG domain"/>
    <property type="match status" value="1"/>
</dbReference>
<feature type="domain" description="ApaG" evidence="3">
    <location>
        <begin position="30"/>
        <end position="154"/>
    </location>
</feature>
<dbReference type="Proteomes" id="UP000321548">
    <property type="component" value="Unassembled WGS sequence"/>
</dbReference>
<dbReference type="SUPFAM" id="SSF110069">
    <property type="entry name" value="ApaG-like"/>
    <property type="match status" value="1"/>
</dbReference>
<keyword evidence="5" id="KW-1185">Reference proteome</keyword>
<dbReference type="PANTHER" id="PTHR47191:SF2">
    <property type="entry name" value="OS05G0170800 PROTEIN"/>
    <property type="match status" value="1"/>
</dbReference>
<dbReference type="HAMAP" id="MF_00791">
    <property type="entry name" value="ApaG"/>
    <property type="match status" value="1"/>
</dbReference>
<protein>
    <recommendedName>
        <fullName evidence="1 2">Protein ApaG</fullName>
    </recommendedName>
</protein>
<dbReference type="AlphaFoldDB" id="A0A5C8NWJ1"/>
<accession>A0A5C8NWJ1</accession>
<proteinExistence type="inferred from homology"/>
<dbReference type="Pfam" id="PF04379">
    <property type="entry name" value="DUF525"/>
    <property type="match status" value="1"/>
</dbReference>
<evidence type="ECO:0000256" key="1">
    <source>
        <dbReference type="ARBA" id="ARBA00017693"/>
    </source>
</evidence>
<dbReference type="InterPro" id="IPR023065">
    <property type="entry name" value="Uncharacterised_ApaG"/>
</dbReference>
<dbReference type="OrthoDB" id="9795226at2"/>
<evidence type="ECO:0000259" key="3">
    <source>
        <dbReference type="PROSITE" id="PS51087"/>
    </source>
</evidence>
<sequence length="154" mass="17102">MRKLRDFIGGSVVRSTIAGILATAHRAHVSDKRYQIRIEVQSRYLPEQSDPDAGRYGFAYTIRITNTGNVTSQLISRHWLIRDDAGRLIEVKGLGVVGHQPLLQPGQSFEYTSGSQIGTPSGSMQGSYFFVAEDGHRFDAPIPEFALSMPRTLH</sequence>
<evidence type="ECO:0000313" key="5">
    <source>
        <dbReference type="Proteomes" id="UP000321548"/>
    </source>
</evidence>
<dbReference type="PROSITE" id="PS51087">
    <property type="entry name" value="APAG"/>
    <property type="match status" value="1"/>
</dbReference>
<evidence type="ECO:0000256" key="2">
    <source>
        <dbReference type="HAMAP-Rule" id="MF_00791"/>
    </source>
</evidence>
<evidence type="ECO:0000313" key="4">
    <source>
        <dbReference type="EMBL" id="TXL65561.1"/>
    </source>
</evidence>
<reference evidence="4 5" key="1">
    <citation type="submission" date="2019-06" db="EMBL/GenBank/DDBJ databases">
        <title>Quisquiliibacterium sp. nov., isolated from a maize field.</title>
        <authorList>
            <person name="Lin S.-Y."/>
            <person name="Tsai C.-F."/>
            <person name="Young C.-C."/>
        </authorList>
    </citation>
    <scope>NUCLEOTIDE SEQUENCE [LARGE SCALE GENOMIC DNA]</scope>
    <source>
        <strain evidence="4 5">CC-CFT501</strain>
    </source>
</reference>
<name>A0A5C8NWJ1_9BURK</name>
<dbReference type="InterPro" id="IPR007474">
    <property type="entry name" value="ApaG_domain"/>
</dbReference>
<gene>
    <name evidence="2 4" type="primary">apaG</name>
    <name evidence="4" type="ORF">FHP08_12360</name>
</gene>
<organism evidence="4 5">
    <name type="scientific">Zeimonas arvi</name>
    <dbReference type="NCBI Taxonomy" id="2498847"/>
    <lineage>
        <taxon>Bacteria</taxon>
        <taxon>Pseudomonadati</taxon>
        <taxon>Pseudomonadota</taxon>
        <taxon>Betaproteobacteria</taxon>
        <taxon>Burkholderiales</taxon>
        <taxon>Burkholderiaceae</taxon>
        <taxon>Zeimonas</taxon>
    </lineage>
</organism>
<dbReference type="PANTHER" id="PTHR47191">
    <property type="entry name" value="OS05G0170800 PROTEIN"/>
    <property type="match status" value="1"/>
</dbReference>
<dbReference type="NCBIfam" id="NF003967">
    <property type="entry name" value="PRK05461.1"/>
    <property type="match status" value="1"/>
</dbReference>
<dbReference type="InterPro" id="IPR050718">
    <property type="entry name" value="ApaG-like"/>
</dbReference>
<comment type="caution">
    <text evidence="4">The sequence shown here is derived from an EMBL/GenBank/DDBJ whole genome shotgun (WGS) entry which is preliminary data.</text>
</comment>